<accession>A0A4W3IEQ6</accession>
<evidence type="ECO:0000256" key="7">
    <source>
        <dbReference type="ARBA" id="ARBA00023212"/>
    </source>
</evidence>
<keyword evidence="4" id="KW-0853">WD repeat</keyword>
<feature type="coiled-coil region" evidence="9">
    <location>
        <begin position="409"/>
        <end position="436"/>
    </location>
</feature>
<dbReference type="Proteomes" id="UP000314986">
    <property type="component" value="Unassembled WGS sequence"/>
</dbReference>
<reference evidence="12" key="3">
    <citation type="journal article" date="2014" name="Nature">
        <title>Elephant shark genome provides unique insights into gnathostome evolution.</title>
        <authorList>
            <consortium name="International Elephant Shark Genome Sequencing Consortium"/>
            <person name="Venkatesh B."/>
            <person name="Lee A.P."/>
            <person name="Ravi V."/>
            <person name="Maurya A.K."/>
            <person name="Lian M.M."/>
            <person name="Swann J.B."/>
            <person name="Ohta Y."/>
            <person name="Flajnik M.F."/>
            <person name="Sutoh Y."/>
            <person name="Kasahara M."/>
            <person name="Hoon S."/>
            <person name="Gangu V."/>
            <person name="Roy S.W."/>
            <person name="Irimia M."/>
            <person name="Korzh V."/>
            <person name="Kondrychyn I."/>
            <person name="Lim Z.W."/>
            <person name="Tay B.H."/>
            <person name="Tohari S."/>
            <person name="Kong K.W."/>
            <person name="Ho S."/>
            <person name="Lorente-Galdos B."/>
            <person name="Quilez J."/>
            <person name="Marques-Bonet T."/>
            <person name="Raney B.J."/>
            <person name="Ingham P.W."/>
            <person name="Tay A."/>
            <person name="Hillier L.W."/>
            <person name="Minx P."/>
            <person name="Boehm T."/>
            <person name="Wilson R.K."/>
            <person name="Brenner S."/>
            <person name="Warren W.C."/>
        </authorList>
    </citation>
    <scope>NUCLEOTIDE SEQUENCE [LARGE SCALE GENOMIC DNA]</scope>
</reference>
<dbReference type="GO" id="GO:0005929">
    <property type="term" value="C:cilium"/>
    <property type="evidence" value="ECO:0007669"/>
    <property type="project" value="UniProtKB-SubCell"/>
</dbReference>
<feature type="region of interest" description="Disordered" evidence="10">
    <location>
        <begin position="102"/>
        <end position="144"/>
    </location>
</feature>
<evidence type="ECO:0000256" key="6">
    <source>
        <dbReference type="ARBA" id="ARBA00023054"/>
    </source>
</evidence>
<reference evidence="12" key="1">
    <citation type="journal article" date="2006" name="Science">
        <title>Ancient noncoding elements conserved in the human genome.</title>
        <authorList>
            <person name="Venkatesh B."/>
            <person name="Kirkness E.F."/>
            <person name="Loh Y.H."/>
            <person name="Halpern A.L."/>
            <person name="Lee A.P."/>
            <person name="Johnson J."/>
            <person name="Dandona N."/>
            <person name="Viswanathan L.D."/>
            <person name="Tay A."/>
            <person name="Venter J.C."/>
            <person name="Strausberg R.L."/>
            <person name="Brenner S."/>
        </authorList>
    </citation>
    <scope>NUCLEOTIDE SEQUENCE [LARGE SCALE GENOMIC DNA]</scope>
</reference>
<comment type="subcellular location">
    <subcellularLocation>
        <location evidence="1">Cell projection</location>
        <location evidence="1">Cilium</location>
    </subcellularLocation>
    <subcellularLocation>
        <location evidence="2">Cytoplasm</location>
        <location evidence="2">Cytoskeleton</location>
    </subcellularLocation>
</comment>
<evidence type="ECO:0000313" key="12">
    <source>
        <dbReference type="Proteomes" id="UP000314986"/>
    </source>
</evidence>
<sequence length="449" mass="52727">MKMADLLHVTLFEEVLLLKEFEKRENVLQERVNQRINDRLETQMKAEECLLQLEAKKRDITKLHEKEKALYMTFQLSLGENNKHIEFLTKVFKKKIKRAKKKEAQLDEDDEEESDEESEEQFGMSSDEDESDSEMSGLDDTVCPENCDPSLFDNTIQLREVRLDIEELLAEEKKVTDQMKKEYDSIAKKIKVIEGTLQAAEADLELLQREKQQKLNELHVVVPLKLHQMEYIVNGEIPNDLVQALVFTNEALLSLQQRIRELQQEKAEQRELYKQARQKHVQLIRDRKDMEAKIAKLEETCYQEMILKFGRVVDLEALQTLSVNKILEELRDKVQTYETEFFKDLKRREDKILVQKDQLTDLTRQSTCKLDQMNALVTRKKEIEGHLDVQQRNLGAQFQEKQTADLEERQRMIQLVDLQAQEIEALKDEISLLSRKGGHILPPTQPPLI</sequence>
<keyword evidence="3" id="KW-0963">Cytoplasm</keyword>
<evidence type="ECO:0000256" key="1">
    <source>
        <dbReference type="ARBA" id="ARBA00004138"/>
    </source>
</evidence>
<feature type="coiled-coil region" evidence="9">
    <location>
        <begin position="245"/>
        <end position="300"/>
    </location>
</feature>
<reference evidence="11" key="5">
    <citation type="submission" date="2025-09" db="UniProtKB">
        <authorList>
            <consortium name="Ensembl"/>
        </authorList>
    </citation>
    <scope>IDENTIFICATION</scope>
</reference>
<reference evidence="12" key="2">
    <citation type="journal article" date="2007" name="PLoS Biol.">
        <title>Survey sequencing and comparative analysis of the elephant shark (Callorhinchus milii) genome.</title>
        <authorList>
            <person name="Venkatesh B."/>
            <person name="Kirkness E.F."/>
            <person name="Loh Y.H."/>
            <person name="Halpern A.L."/>
            <person name="Lee A.P."/>
            <person name="Johnson J."/>
            <person name="Dandona N."/>
            <person name="Viswanathan L.D."/>
            <person name="Tay A."/>
            <person name="Venter J.C."/>
            <person name="Strausberg R.L."/>
            <person name="Brenner S."/>
        </authorList>
    </citation>
    <scope>NUCLEOTIDE SEQUENCE [LARGE SCALE GENOMIC DNA]</scope>
</reference>
<feature type="compositionally biased region" description="Acidic residues" evidence="10">
    <location>
        <begin position="106"/>
        <end position="133"/>
    </location>
</feature>
<feature type="coiled-coil region" evidence="9">
    <location>
        <begin position="158"/>
        <end position="217"/>
    </location>
</feature>
<dbReference type="Ensembl" id="ENSCMIT00000026393.1">
    <property type="protein sequence ID" value="ENSCMIP00000025966.1"/>
    <property type="gene ID" value="ENSCMIG00000011383.1"/>
</dbReference>
<evidence type="ECO:0000256" key="4">
    <source>
        <dbReference type="ARBA" id="ARBA00022574"/>
    </source>
</evidence>
<keyword evidence="7" id="KW-0206">Cytoskeleton</keyword>
<evidence type="ECO:0000313" key="11">
    <source>
        <dbReference type="Ensembl" id="ENSCMIP00000025966.1"/>
    </source>
</evidence>
<keyword evidence="6 9" id="KW-0175">Coiled coil</keyword>
<evidence type="ECO:0000256" key="8">
    <source>
        <dbReference type="ARBA" id="ARBA00023273"/>
    </source>
</evidence>
<organism evidence="11 12">
    <name type="scientific">Callorhinchus milii</name>
    <name type="common">Ghost shark</name>
    <dbReference type="NCBI Taxonomy" id="7868"/>
    <lineage>
        <taxon>Eukaryota</taxon>
        <taxon>Metazoa</taxon>
        <taxon>Chordata</taxon>
        <taxon>Craniata</taxon>
        <taxon>Vertebrata</taxon>
        <taxon>Chondrichthyes</taxon>
        <taxon>Holocephali</taxon>
        <taxon>Chimaeriformes</taxon>
        <taxon>Callorhinchidae</taxon>
        <taxon>Callorhinchus</taxon>
    </lineage>
</organism>
<evidence type="ECO:0000256" key="10">
    <source>
        <dbReference type="SAM" id="MobiDB-lite"/>
    </source>
</evidence>
<evidence type="ECO:0000256" key="3">
    <source>
        <dbReference type="ARBA" id="ARBA00022490"/>
    </source>
</evidence>
<evidence type="ECO:0000256" key="9">
    <source>
        <dbReference type="SAM" id="Coils"/>
    </source>
</evidence>
<dbReference type="AlphaFoldDB" id="A0A4W3IEQ6"/>
<keyword evidence="8" id="KW-0966">Cell projection</keyword>
<dbReference type="GO" id="GO:0005856">
    <property type="term" value="C:cytoskeleton"/>
    <property type="evidence" value="ECO:0007669"/>
    <property type="project" value="UniProtKB-SubCell"/>
</dbReference>
<proteinExistence type="predicted"/>
<keyword evidence="5" id="KW-0677">Repeat</keyword>
<evidence type="ECO:0000256" key="5">
    <source>
        <dbReference type="ARBA" id="ARBA00022737"/>
    </source>
</evidence>
<dbReference type="PANTHER" id="PTHR14885:SF3">
    <property type="entry name" value="CILIA- AND FLAGELLA-ASSOCIATED PROTEIN 44"/>
    <property type="match status" value="1"/>
</dbReference>
<evidence type="ECO:0000256" key="2">
    <source>
        <dbReference type="ARBA" id="ARBA00004245"/>
    </source>
</evidence>
<protein>
    <submittedName>
        <fullName evidence="11">Cilia and flagella associated protein 44</fullName>
    </submittedName>
</protein>
<reference evidence="11" key="4">
    <citation type="submission" date="2025-08" db="UniProtKB">
        <authorList>
            <consortium name="Ensembl"/>
        </authorList>
    </citation>
    <scope>IDENTIFICATION</scope>
</reference>
<name>A0A4W3IEQ6_CALMI</name>
<keyword evidence="12" id="KW-1185">Reference proteome</keyword>
<dbReference type="GeneTree" id="ENSGT00940000161555"/>
<dbReference type="PANTHER" id="PTHR14885">
    <property type="entry name" value="CILIA- AND FLAGELLA-ASSOCIATED PROTEIN 43-RELATED"/>
    <property type="match status" value="1"/>
</dbReference>